<comment type="caution">
    <text evidence="1">Lacks conserved residue(s) required for the propagation of feature annotation.</text>
</comment>
<keyword evidence="3" id="KW-1185">Reference proteome</keyword>
<dbReference type="AlphaFoldDB" id="A0A437J5W1"/>
<feature type="transmembrane region" description="Helical" evidence="1">
    <location>
        <begin position="180"/>
        <end position="201"/>
    </location>
</feature>
<evidence type="ECO:0000313" key="2">
    <source>
        <dbReference type="EMBL" id="RVT40307.1"/>
    </source>
</evidence>
<accession>A0A437J5W1</accession>
<dbReference type="Pfam" id="PF02104">
    <property type="entry name" value="SURF1"/>
    <property type="match status" value="1"/>
</dbReference>
<proteinExistence type="inferred from homology"/>
<dbReference type="RefSeq" id="WP_127691408.1">
    <property type="nucleotide sequence ID" value="NZ_RZUL01000004.1"/>
</dbReference>
<comment type="caution">
    <text evidence="2">The sequence shown here is derived from an EMBL/GenBank/DDBJ whole genome shotgun (WGS) entry which is preliminary data.</text>
</comment>
<evidence type="ECO:0000256" key="1">
    <source>
        <dbReference type="RuleBase" id="RU363076"/>
    </source>
</evidence>
<dbReference type="PROSITE" id="PS50895">
    <property type="entry name" value="SURF1"/>
    <property type="match status" value="1"/>
</dbReference>
<comment type="subcellular location">
    <subcellularLocation>
        <location evidence="1">Cell membrane</location>
        <topology evidence="1">Multi-pass membrane protein</topology>
    </subcellularLocation>
</comment>
<reference evidence="2 3" key="1">
    <citation type="submission" date="2019-01" db="EMBL/GenBank/DDBJ databases">
        <authorList>
            <person name="Chen W.-M."/>
        </authorList>
    </citation>
    <scope>NUCLEOTIDE SEQUENCE [LARGE SCALE GENOMIC DNA]</scope>
    <source>
        <strain evidence="2 3">TLA-22</strain>
    </source>
</reference>
<comment type="similarity">
    <text evidence="1">Belongs to the SURF1 family.</text>
</comment>
<name>A0A437J5W1_9SPHN</name>
<evidence type="ECO:0000313" key="3">
    <source>
        <dbReference type="Proteomes" id="UP000282977"/>
    </source>
</evidence>
<dbReference type="InterPro" id="IPR002994">
    <property type="entry name" value="Surf1/Shy1"/>
</dbReference>
<organism evidence="2 3">
    <name type="scientific">Sphingobium algorifonticola</name>
    <dbReference type="NCBI Taxonomy" id="2008318"/>
    <lineage>
        <taxon>Bacteria</taxon>
        <taxon>Pseudomonadati</taxon>
        <taxon>Pseudomonadota</taxon>
        <taxon>Alphaproteobacteria</taxon>
        <taxon>Sphingomonadales</taxon>
        <taxon>Sphingomonadaceae</taxon>
        <taxon>Sphingobium</taxon>
    </lineage>
</organism>
<dbReference type="EMBL" id="RZUL01000004">
    <property type="protein sequence ID" value="RVT40307.1"/>
    <property type="molecule type" value="Genomic_DNA"/>
</dbReference>
<gene>
    <name evidence="2" type="ORF">ENE74_13400</name>
</gene>
<dbReference type="Proteomes" id="UP000282977">
    <property type="component" value="Unassembled WGS sequence"/>
</dbReference>
<dbReference type="GO" id="GO:0005886">
    <property type="term" value="C:plasma membrane"/>
    <property type="evidence" value="ECO:0007669"/>
    <property type="project" value="UniProtKB-SubCell"/>
</dbReference>
<keyword evidence="1" id="KW-0472">Membrane</keyword>
<protein>
    <recommendedName>
        <fullName evidence="1">SURF1-like protein</fullName>
    </recommendedName>
</protein>
<keyword evidence="1" id="KW-0812">Transmembrane</keyword>
<keyword evidence="1" id="KW-1003">Cell membrane</keyword>
<sequence length="211" mass="22494">MIRRLPPVATILVLLAVALMIGLGFWQLQRKAEKAAAIAVLRANPAKPPVAFPALPPVDPDLMFRQSTVNCLRVTGWQREAGRAADGSTGYRLIASCATGAEGPGVLVNIGVSPRAEGVPEWSGGQIGGWISQEPDHRPLLSRLLSEAPPLRPMLIARQPAAGLKAATPPDVDAIADNHLAYAVQWFLFAGVALLIYAIAVRKRLRPPDPS</sequence>
<keyword evidence="1" id="KW-1133">Transmembrane helix</keyword>
<dbReference type="CDD" id="cd06662">
    <property type="entry name" value="SURF1"/>
    <property type="match status" value="1"/>
</dbReference>
<dbReference type="OrthoDB" id="6079986at2"/>